<evidence type="ECO:0000259" key="2">
    <source>
        <dbReference type="PROSITE" id="PS50206"/>
    </source>
</evidence>
<dbReference type="InterPro" id="IPR036873">
    <property type="entry name" value="Rhodanese-like_dom_sf"/>
</dbReference>
<dbReference type="InterPro" id="IPR001763">
    <property type="entry name" value="Rhodanese-like_dom"/>
</dbReference>
<sequence>MKKRIAMMMAATLLIECTSCEAKNHPAAGDSDTPTPQFLGAMSPQQALAYMKTTENLIIVDVASRNNFERKHFLGAINIPIENLNSQEERELYLGIPAGRPVILHCRLGMIVPGAYRSLKELRSDIPAISYIDGAPLFDEYNSWKNEQEHKNENGLTGSERYLGGLTPSDALEYMKSTPNLYIIDVREDDWYEGYTQFVGNIHIPRTQLPERYTEIPSDRPVILNCGAGVQAPRAYDFLREKRADIKQLSYIAGTPLFAAYNNWLKELKK</sequence>
<feature type="domain" description="Rhodanese" evidence="2">
    <location>
        <begin position="53"/>
        <end position="153"/>
    </location>
</feature>
<dbReference type="PANTHER" id="PTHR43031:SF1">
    <property type="entry name" value="PYRIDINE NUCLEOTIDE-DISULPHIDE OXIDOREDUCTASE"/>
    <property type="match status" value="1"/>
</dbReference>
<dbReference type="PATRIC" id="fig|742817.3.peg.926"/>
<dbReference type="PANTHER" id="PTHR43031">
    <property type="entry name" value="FAD-DEPENDENT OXIDOREDUCTASE"/>
    <property type="match status" value="1"/>
</dbReference>
<reference evidence="3 4" key="1">
    <citation type="submission" date="2012-01" db="EMBL/GenBank/DDBJ databases">
        <title>The Genome Sequence of Odoribacter laneus YIT 12061.</title>
        <authorList>
            <consortium name="The Broad Institute Genome Sequencing Platform"/>
            <person name="Earl A."/>
            <person name="Ward D."/>
            <person name="Feldgarden M."/>
            <person name="Gevers D."/>
            <person name="Morotomi M."/>
            <person name="Young S.K."/>
            <person name="Zeng Q."/>
            <person name="Gargeya S."/>
            <person name="Fitzgerald M."/>
            <person name="Haas B."/>
            <person name="Abouelleil A."/>
            <person name="Alvarado L."/>
            <person name="Arachchi H.M."/>
            <person name="Berlin A."/>
            <person name="Chapman S.B."/>
            <person name="Gearin G."/>
            <person name="Goldberg J."/>
            <person name="Griggs A."/>
            <person name="Gujja S."/>
            <person name="Hansen M."/>
            <person name="Heiman D."/>
            <person name="Howarth C."/>
            <person name="Larimer J."/>
            <person name="Lui A."/>
            <person name="MacDonald P.J.P."/>
            <person name="McCowen C."/>
            <person name="Montmayeur A."/>
            <person name="Murphy C."/>
            <person name="Neiman D."/>
            <person name="Pearson M."/>
            <person name="Priest M."/>
            <person name="Roberts A."/>
            <person name="Saif S."/>
            <person name="Shea T."/>
            <person name="Sisk P."/>
            <person name="Stolte C."/>
            <person name="Sykes S."/>
            <person name="Wortman J."/>
            <person name="Nusbaum C."/>
            <person name="Birren B."/>
        </authorList>
    </citation>
    <scope>NUCLEOTIDE SEQUENCE [LARGE SCALE GENOMIC DNA]</scope>
    <source>
        <strain evidence="3 4">YIT 12061</strain>
    </source>
</reference>
<feature type="chain" id="PRO_5003549410" description="Rhodanese domain-containing protein" evidence="1">
    <location>
        <begin position="23"/>
        <end position="270"/>
    </location>
</feature>
<dbReference type="AlphaFoldDB" id="H1DF33"/>
<proteinExistence type="predicted"/>
<feature type="signal peptide" evidence="1">
    <location>
        <begin position="1"/>
        <end position="22"/>
    </location>
</feature>
<dbReference type="SUPFAM" id="SSF52821">
    <property type="entry name" value="Rhodanese/Cell cycle control phosphatase"/>
    <property type="match status" value="2"/>
</dbReference>
<evidence type="ECO:0000256" key="1">
    <source>
        <dbReference type="SAM" id="SignalP"/>
    </source>
</evidence>
<dbReference type="Pfam" id="PF00581">
    <property type="entry name" value="Rhodanese"/>
    <property type="match status" value="2"/>
</dbReference>
<dbReference type="PROSITE" id="PS50206">
    <property type="entry name" value="RHODANESE_3"/>
    <property type="match status" value="2"/>
</dbReference>
<dbReference type="InterPro" id="IPR050229">
    <property type="entry name" value="GlpE_sulfurtransferase"/>
</dbReference>
<dbReference type="CDD" id="cd00158">
    <property type="entry name" value="RHOD"/>
    <property type="match status" value="2"/>
</dbReference>
<evidence type="ECO:0000313" key="3">
    <source>
        <dbReference type="EMBL" id="EHP49351.1"/>
    </source>
</evidence>
<gene>
    <name evidence="3" type="ORF">HMPREF9449_00869</name>
</gene>
<protein>
    <recommendedName>
        <fullName evidence="2">Rhodanese domain-containing protein</fullName>
    </recommendedName>
</protein>
<name>H1DF33_9BACT</name>
<organism evidence="3 4">
    <name type="scientific">Odoribacter laneus YIT 12061</name>
    <dbReference type="NCBI Taxonomy" id="742817"/>
    <lineage>
        <taxon>Bacteria</taxon>
        <taxon>Pseudomonadati</taxon>
        <taxon>Bacteroidota</taxon>
        <taxon>Bacteroidia</taxon>
        <taxon>Bacteroidales</taxon>
        <taxon>Odoribacteraceae</taxon>
        <taxon>Odoribacter</taxon>
    </lineage>
</organism>
<feature type="domain" description="Rhodanese" evidence="2">
    <location>
        <begin position="177"/>
        <end position="259"/>
    </location>
</feature>
<accession>H1DF33</accession>
<dbReference type="STRING" id="742817.HMPREF9449_00869"/>
<dbReference type="eggNOG" id="COG0607">
    <property type="taxonomic scope" value="Bacteria"/>
</dbReference>
<dbReference type="EMBL" id="ADMC01000014">
    <property type="protein sequence ID" value="EHP49351.1"/>
    <property type="molecule type" value="Genomic_DNA"/>
</dbReference>
<keyword evidence="4" id="KW-1185">Reference proteome</keyword>
<dbReference type="Gene3D" id="3.40.250.10">
    <property type="entry name" value="Rhodanese-like domain"/>
    <property type="match status" value="2"/>
</dbReference>
<keyword evidence="1" id="KW-0732">Signal</keyword>
<evidence type="ECO:0000313" key="4">
    <source>
        <dbReference type="Proteomes" id="UP000004892"/>
    </source>
</evidence>
<dbReference type="HOGENOM" id="CLU_1080169_0_0_10"/>
<comment type="caution">
    <text evidence="3">The sequence shown here is derived from an EMBL/GenBank/DDBJ whole genome shotgun (WGS) entry which is preliminary data.</text>
</comment>
<dbReference type="SMART" id="SM00450">
    <property type="entry name" value="RHOD"/>
    <property type="match status" value="2"/>
</dbReference>
<dbReference type="Proteomes" id="UP000004892">
    <property type="component" value="Unassembled WGS sequence"/>
</dbReference>